<evidence type="ECO:0000313" key="4">
    <source>
        <dbReference type="Proteomes" id="UP000263900"/>
    </source>
</evidence>
<evidence type="ECO:0000313" key="3">
    <source>
        <dbReference type="EMBL" id="AXY75532.1"/>
    </source>
</evidence>
<dbReference type="PANTHER" id="PTHR44103">
    <property type="entry name" value="PROPROTEIN CONVERTASE P"/>
    <property type="match status" value="1"/>
</dbReference>
<dbReference type="InterPro" id="IPR028994">
    <property type="entry name" value="Integrin_alpha_N"/>
</dbReference>
<dbReference type="PANTHER" id="PTHR44103:SF1">
    <property type="entry name" value="PROPROTEIN CONVERTASE P"/>
    <property type="match status" value="1"/>
</dbReference>
<dbReference type="AlphaFoldDB" id="A0A3B7MM51"/>
<keyword evidence="1 2" id="KW-0732">Signal</keyword>
<dbReference type="Proteomes" id="UP000263900">
    <property type="component" value="Chromosome"/>
</dbReference>
<feature type="chain" id="PRO_5017693906" evidence="2">
    <location>
        <begin position="26"/>
        <end position="394"/>
    </location>
</feature>
<proteinExistence type="predicted"/>
<evidence type="ECO:0000256" key="1">
    <source>
        <dbReference type="ARBA" id="ARBA00022729"/>
    </source>
</evidence>
<dbReference type="Pfam" id="PF13517">
    <property type="entry name" value="FG-GAP_3"/>
    <property type="match status" value="2"/>
</dbReference>
<organism evidence="3 4">
    <name type="scientific">Paraflavitalea soli</name>
    <dbReference type="NCBI Taxonomy" id="2315862"/>
    <lineage>
        <taxon>Bacteria</taxon>
        <taxon>Pseudomonadati</taxon>
        <taxon>Bacteroidota</taxon>
        <taxon>Chitinophagia</taxon>
        <taxon>Chitinophagales</taxon>
        <taxon>Chitinophagaceae</taxon>
        <taxon>Paraflavitalea</taxon>
    </lineage>
</organism>
<dbReference type="Gene3D" id="2.130.10.130">
    <property type="entry name" value="Integrin alpha, N-terminal"/>
    <property type="match status" value="2"/>
</dbReference>
<dbReference type="SUPFAM" id="SSF69318">
    <property type="entry name" value="Integrin alpha N-terminal domain"/>
    <property type="match status" value="1"/>
</dbReference>
<reference evidence="3 4" key="1">
    <citation type="submission" date="2018-09" db="EMBL/GenBank/DDBJ databases">
        <title>Genome sequencing of strain 6GH32-13.</title>
        <authorList>
            <person name="Weon H.-Y."/>
            <person name="Heo J."/>
            <person name="Kwon S.-W."/>
        </authorList>
    </citation>
    <scope>NUCLEOTIDE SEQUENCE [LARGE SCALE GENOMIC DNA]</scope>
    <source>
        <strain evidence="3 4">5GH32-13</strain>
    </source>
</reference>
<sequence length="394" mass="44665">MRAPNHYYPMLAAYMFIIVFMDSHAQTAQHKQSTGTFKKHIVSSVFVSEGAATGDVNKDGRIDILAGHYWYEAPRWERHLLHADTLNPVKGYSTTFLNFCMDVNNDGWADLIRFDVPGEACRWYENPKGANAIWKSHLILPSAGIETPLFVDVDLDGRKDIICNDAFKKEVIWLKSPSAKGDTNWQRFTISNDSLRATHRYTHGVGWGDVNLDGKKDVIIKSGWWESPADVRQPNWIFHPANLGEDCANMFVLDVDQDGDADIMSSSAHDYGIWWHEQQKNDRGETTWTTHEISKQFSQSHAMAMEDINGDGHPDLITGKRFGAHNEKDPGAAEPAVLYWFECQPGKTPRWIPHEIDNNSGIGNAFVVQDINKDQLLDIIVSNKKGVFFFEQVK</sequence>
<name>A0A3B7MM51_9BACT</name>
<evidence type="ECO:0000256" key="2">
    <source>
        <dbReference type="SAM" id="SignalP"/>
    </source>
</evidence>
<dbReference type="EMBL" id="CP032157">
    <property type="protein sequence ID" value="AXY75532.1"/>
    <property type="molecule type" value="Genomic_DNA"/>
</dbReference>
<dbReference type="InterPro" id="IPR013517">
    <property type="entry name" value="FG-GAP"/>
</dbReference>
<keyword evidence="4" id="KW-1185">Reference proteome</keyword>
<gene>
    <name evidence="3" type="ORF">D3H65_16780</name>
</gene>
<dbReference type="KEGG" id="pseg:D3H65_16780"/>
<protein>
    <submittedName>
        <fullName evidence="3">VCBS repeat-containing protein</fullName>
    </submittedName>
</protein>
<accession>A0A3B7MM51</accession>
<dbReference type="OrthoDB" id="9816120at2"/>
<feature type="signal peptide" evidence="2">
    <location>
        <begin position="1"/>
        <end position="25"/>
    </location>
</feature>